<sequence length="154" mass="18219">MTALHWACSKGHLDAVKLLIEYRTFPNHMEFTEDRYTPLDYALMGEHHEVAQFLLEQGALSITGIQDIAALKIQSAFRGYRVRKTFKENKRLLMKHEQLKKEAARKRATEEFRKREDTKHRREVEERLRRVSLVSSSKPKSSEEKPPRRESVRK</sequence>
<feature type="region of interest" description="Disordered" evidence="4">
    <location>
        <begin position="97"/>
        <end position="154"/>
    </location>
</feature>
<comment type="caution">
    <text evidence="5">The sequence shown here is derived from an EMBL/GenBank/DDBJ whole genome shotgun (WGS) entry which is preliminary data.</text>
</comment>
<dbReference type="SMART" id="SM00248">
    <property type="entry name" value="ANK"/>
    <property type="match status" value="2"/>
</dbReference>
<dbReference type="Pfam" id="PF00612">
    <property type="entry name" value="IQ"/>
    <property type="match status" value="1"/>
</dbReference>
<evidence type="ECO:0000256" key="1">
    <source>
        <dbReference type="ARBA" id="ARBA00022737"/>
    </source>
</evidence>
<dbReference type="InterPro" id="IPR002110">
    <property type="entry name" value="Ankyrin_rpt"/>
</dbReference>
<dbReference type="AlphaFoldDB" id="A0A9D4DI25"/>
<feature type="compositionally biased region" description="Basic and acidic residues" evidence="4">
    <location>
        <begin position="140"/>
        <end position="154"/>
    </location>
</feature>
<reference evidence="5" key="2">
    <citation type="submission" date="2020-11" db="EMBL/GenBank/DDBJ databases">
        <authorList>
            <person name="McCartney M.A."/>
            <person name="Auch B."/>
            <person name="Kono T."/>
            <person name="Mallez S."/>
            <person name="Becker A."/>
            <person name="Gohl D.M."/>
            <person name="Silverstein K.A.T."/>
            <person name="Koren S."/>
            <person name="Bechman K.B."/>
            <person name="Herman A."/>
            <person name="Abrahante J.E."/>
            <person name="Garbe J."/>
        </authorList>
    </citation>
    <scope>NUCLEOTIDE SEQUENCE</scope>
    <source>
        <strain evidence="5">Duluth1</strain>
        <tissue evidence="5">Whole animal</tissue>
    </source>
</reference>
<dbReference type="EMBL" id="JAIWYP010000010">
    <property type="protein sequence ID" value="KAH3749206.1"/>
    <property type="molecule type" value="Genomic_DNA"/>
</dbReference>
<dbReference type="PROSITE" id="PS50088">
    <property type="entry name" value="ANK_REPEAT"/>
    <property type="match status" value="2"/>
</dbReference>
<evidence type="ECO:0000256" key="4">
    <source>
        <dbReference type="SAM" id="MobiDB-lite"/>
    </source>
</evidence>
<keyword evidence="1" id="KW-0677">Repeat</keyword>
<dbReference type="InterPro" id="IPR036770">
    <property type="entry name" value="Ankyrin_rpt-contain_sf"/>
</dbReference>
<evidence type="ECO:0000256" key="3">
    <source>
        <dbReference type="PROSITE-ProRule" id="PRU00023"/>
    </source>
</evidence>
<proteinExistence type="predicted"/>
<dbReference type="SUPFAM" id="SSF48403">
    <property type="entry name" value="Ankyrin repeat"/>
    <property type="match status" value="1"/>
</dbReference>
<dbReference type="InterPro" id="IPR000048">
    <property type="entry name" value="IQ_motif_EF-hand-BS"/>
</dbReference>
<feature type="repeat" description="ANK" evidence="3">
    <location>
        <begin position="1"/>
        <end position="21"/>
    </location>
</feature>
<feature type="compositionally biased region" description="Basic and acidic residues" evidence="4">
    <location>
        <begin position="97"/>
        <end position="129"/>
    </location>
</feature>
<protein>
    <submittedName>
        <fullName evidence="5">Uncharacterized protein</fullName>
    </submittedName>
</protein>
<dbReference type="Proteomes" id="UP000828390">
    <property type="component" value="Unassembled WGS sequence"/>
</dbReference>
<evidence type="ECO:0000256" key="2">
    <source>
        <dbReference type="ARBA" id="ARBA00023043"/>
    </source>
</evidence>
<gene>
    <name evidence="5" type="ORF">DPMN_183699</name>
</gene>
<dbReference type="Pfam" id="PF12796">
    <property type="entry name" value="Ank_2"/>
    <property type="match status" value="1"/>
</dbReference>
<dbReference type="PROSITE" id="PS50297">
    <property type="entry name" value="ANK_REP_REGION"/>
    <property type="match status" value="2"/>
</dbReference>
<organism evidence="5 6">
    <name type="scientific">Dreissena polymorpha</name>
    <name type="common">Zebra mussel</name>
    <name type="synonym">Mytilus polymorpha</name>
    <dbReference type="NCBI Taxonomy" id="45954"/>
    <lineage>
        <taxon>Eukaryota</taxon>
        <taxon>Metazoa</taxon>
        <taxon>Spiralia</taxon>
        <taxon>Lophotrochozoa</taxon>
        <taxon>Mollusca</taxon>
        <taxon>Bivalvia</taxon>
        <taxon>Autobranchia</taxon>
        <taxon>Heteroconchia</taxon>
        <taxon>Euheterodonta</taxon>
        <taxon>Imparidentia</taxon>
        <taxon>Neoheterodontei</taxon>
        <taxon>Myida</taxon>
        <taxon>Dreissenoidea</taxon>
        <taxon>Dreissenidae</taxon>
        <taxon>Dreissena</taxon>
    </lineage>
</organism>
<name>A0A9D4DI25_DREPO</name>
<evidence type="ECO:0000313" key="5">
    <source>
        <dbReference type="EMBL" id="KAH3749206.1"/>
    </source>
</evidence>
<keyword evidence="6" id="KW-1185">Reference proteome</keyword>
<keyword evidence="2 3" id="KW-0040">ANK repeat</keyword>
<dbReference type="SMART" id="SM00015">
    <property type="entry name" value="IQ"/>
    <property type="match status" value="1"/>
</dbReference>
<accession>A0A9D4DI25</accession>
<evidence type="ECO:0000313" key="6">
    <source>
        <dbReference type="Proteomes" id="UP000828390"/>
    </source>
</evidence>
<reference evidence="5" key="1">
    <citation type="journal article" date="2019" name="bioRxiv">
        <title>The Genome of the Zebra Mussel, Dreissena polymorpha: A Resource for Invasive Species Research.</title>
        <authorList>
            <person name="McCartney M.A."/>
            <person name="Auch B."/>
            <person name="Kono T."/>
            <person name="Mallez S."/>
            <person name="Zhang Y."/>
            <person name="Obille A."/>
            <person name="Becker A."/>
            <person name="Abrahante J.E."/>
            <person name="Garbe J."/>
            <person name="Badalamenti J.P."/>
            <person name="Herman A."/>
            <person name="Mangelson H."/>
            <person name="Liachko I."/>
            <person name="Sullivan S."/>
            <person name="Sone E.D."/>
            <person name="Koren S."/>
            <person name="Silverstein K.A.T."/>
            <person name="Beckman K.B."/>
            <person name="Gohl D.M."/>
        </authorList>
    </citation>
    <scope>NUCLEOTIDE SEQUENCE</scope>
    <source>
        <strain evidence="5">Duluth1</strain>
        <tissue evidence="5">Whole animal</tissue>
    </source>
</reference>
<dbReference type="PANTHER" id="PTHR24171">
    <property type="entry name" value="ANKYRIN REPEAT DOMAIN-CONTAINING PROTEIN 39-RELATED"/>
    <property type="match status" value="1"/>
</dbReference>
<feature type="repeat" description="ANK" evidence="3">
    <location>
        <begin position="34"/>
        <end position="59"/>
    </location>
</feature>
<dbReference type="PANTHER" id="PTHR24171:SF9">
    <property type="entry name" value="ANKYRIN REPEAT DOMAIN-CONTAINING PROTEIN 39"/>
    <property type="match status" value="1"/>
</dbReference>
<dbReference type="PROSITE" id="PS50096">
    <property type="entry name" value="IQ"/>
    <property type="match status" value="1"/>
</dbReference>
<dbReference type="Gene3D" id="1.25.40.20">
    <property type="entry name" value="Ankyrin repeat-containing domain"/>
    <property type="match status" value="1"/>
</dbReference>